<keyword evidence="1" id="KW-0812">Transmembrane</keyword>
<evidence type="ECO:0000313" key="2">
    <source>
        <dbReference type="EMBL" id="TGZ84928.1"/>
    </source>
</evidence>
<dbReference type="AlphaFoldDB" id="A0A4S2N6H4"/>
<keyword evidence="3" id="KW-1185">Reference proteome</keyword>
<sequence>MVMTPLCWVMPFGFYFFFLLMVDEWYVTIGAWDMVGFFFGFIGVYTFFGQVSTSFSCTGMDCYCGVRYHFTAFWWFFGGCNILPFFRIITVGYSTI</sequence>
<dbReference type="InParanoid" id="A0A4S2N6H4"/>
<dbReference type="Proteomes" id="UP000298138">
    <property type="component" value="Unassembled WGS sequence"/>
</dbReference>
<name>A0A4S2N6H4_9PEZI</name>
<feature type="transmembrane region" description="Helical" evidence="1">
    <location>
        <begin position="34"/>
        <end position="52"/>
    </location>
</feature>
<keyword evidence="1" id="KW-0472">Membrane</keyword>
<reference evidence="2 3" key="1">
    <citation type="submission" date="2019-04" db="EMBL/GenBank/DDBJ databases">
        <title>Comparative genomics and transcriptomics to analyze fruiting body development in filamentous ascomycetes.</title>
        <authorList>
            <consortium name="DOE Joint Genome Institute"/>
            <person name="Lutkenhaus R."/>
            <person name="Traeger S."/>
            <person name="Breuer J."/>
            <person name="Kuo A."/>
            <person name="Lipzen A."/>
            <person name="Pangilinan J."/>
            <person name="Dilworth D."/>
            <person name="Sandor L."/>
            <person name="Poggeler S."/>
            <person name="Barry K."/>
            <person name="Grigoriev I.V."/>
            <person name="Nowrousian M."/>
        </authorList>
    </citation>
    <scope>NUCLEOTIDE SEQUENCE [LARGE SCALE GENOMIC DNA]</scope>
    <source>
        <strain evidence="2 3">CBS 389.68</strain>
    </source>
</reference>
<proteinExistence type="predicted"/>
<protein>
    <submittedName>
        <fullName evidence="2">Uncharacterized protein</fullName>
    </submittedName>
</protein>
<dbReference type="EMBL" id="ML220112">
    <property type="protein sequence ID" value="TGZ84928.1"/>
    <property type="molecule type" value="Genomic_DNA"/>
</dbReference>
<gene>
    <name evidence="2" type="ORF">EX30DRAFT_12972</name>
</gene>
<accession>A0A4S2N6H4</accession>
<feature type="transmembrane region" description="Helical" evidence="1">
    <location>
        <begin position="6"/>
        <end position="22"/>
    </location>
</feature>
<evidence type="ECO:0000256" key="1">
    <source>
        <dbReference type="SAM" id="Phobius"/>
    </source>
</evidence>
<feature type="transmembrane region" description="Helical" evidence="1">
    <location>
        <begin position="72"/>
        <end position="93"/>
    </location>
</feature>
<evidence type="ECO:0000313" key="3">
    <source>
        <dbReference type="Proteomes" id="UP000298138"/>
    </source>
</evidence>
<keyword evidence="1" id="KW-1133">Transmembrane helix</keyword>
<organism evidence="2 3">
    <name type="scientific">Ascodesmis nigricans</name>
    <dbReference type="NCBI Taxonomy" id="341454"/>
    <lineage>
        <taxon>Eukaryota</taxon>
        <taxon>Fungi</taxon>
        <taxon>Dikarya</taxon>
        <taxon>Ascomycota</taxon>
        <taxon>Pezizomycotina</taxon>
        <taxon>Pezizomycetes</taxon>
        <taxon>Pezizales</taxon>
        <taxon>Ascodesmidaceae</taxon>
        <taxon>Ascodesmis</taxon>
    </lineage>
</organism>